<evidence type="ECO:0000256" key="4">
    <source>
        <dbReference type="ARBA" id="ARBA00022475"/>
    </source>
</evidence>
<gene>
    <name evidence="14" type="ORF">SAMN05660235_01956</name>
</gene>
<dbReference type="GO" id="GO:0046872">
    <property type="term" value="F:metal ion binding"/>
    <property type="evidence" value="ECO:0007669"/>
    <property type="project" value="UniProtKB-KW"/>
</dbReference>
<evidence type="ECO:0000256" key="10">
    <source>
        <dbReference type="ARBA" id="ARBA00023004"/>
    </source>
</evidence>
<dbReference type="SUPFAM" id="SSF48695">
    <property type="entry name" value="Multiheme cytochromes"/>
    <property type="match status" value="1"/>
</dbReference>
<dbReference type="RefSeq" id="WP_093690378.1">
    <property type="nucleotide sequence ID" value="NZ_FNBU01000014.1"/>
</dbReference>
<dbReference type="GO" id="GO:0009061">
    <property type="term" value="P:anaerobic respiration"/>
    <property type="evidence" value="ECO:0007669"/>
    <property type="project" value="TreeGrafter"/>
</dbReference>
<dbReference type="PROSITE" id="PS51257">
    <property type="entry name" value="PROKAR_LIPOPROTEIN"/>
    <property type="match status" value="1"/>
</dbReference>
<keyword evidence="4" id="KW-1003">Cell membrane</keyword>
<keyword evidence="7" id="KW-0479">Metal-binding</keyword>
<dbReference type="PANTHER" id="PTHR30333">
    <property type="entry name" value="CYTOCHROME C-TYPE PROTEIN"/>
    <property type="match status" value="1"/>
</dbReference>
<dbReference type="InterPro" id="IPR036280">
    <property type="entry name" value="Multihaem_cyt_sf"/>
</dbReference>
<keyword evidence="9 12" id="KW-1133">Transmembrane helix</keyword>
<feature type="domain" description="NapC/NirT cytochrome c N-terminal" evidence="13">
    <location>
        <begin position="106"/>
        <end position="155"/>
    </location>
</feature>
<keyword evidence="8" id="KW-0249">Electron transport</keyword>
<evidence type="ECO:0000313" key="15">
    <source>
        <dbReference type="Proteomes" id="UP000243333"/>
    </source>
</evidence>
<keyword evidence="11 12" id="KW-0472">Membrane</keyword>
<organism evidence="14 15">
    <name type="scientific">Sporolituus thermophilus DSM 23256</name>
    <dbReference type="NCBI Taxonomy" id="1123285"/>
    <lineage>
        <taxon>Bacteria</taxon>
        <taxon>Bacillati</taxon>
        <taxon>Bacillota</taxon>
        <taxon>Negativicutes</taxon>
        <taxon>Selenomonadales</taxon>
        <taxon>Sporomusaceae</taxon>
        <taxon>Sporolituus</taxon>
    </lineage>
</organism>
<dbReference type="Proteomes" id="UP000243333">
    <property type="component" value="Unassembled WGS sequence"/>
</dbReference>
<keyword evidence="10" id="KW-0408">Iron</keyword>
<keyword evidence="15" id="KW-1185">Reference proteome</keyword>
<keyword evidence="3" id="KW-0813">Transport</keyword>
<dbReference type="InterPro" id="IPR051174">
    <property type="entry name" value="Cytochrome_c-type_ET"/>
</dbReference>
<dbReference type="Pfam" id="PF03264">
    <property type="entry name" value="Cytochrom_NNT"/>
    <property type="match status" value="2"/>
</dbReference>
<evidence type="ECO:0000256" key="12">
    <source>
        <dbReference type="SAM" id="Phobius"/>
    </source>
</evidence>
<feature type="domain" description="NapC/NirT cytochrome c N-terminal" evidence="13">
    <location>
        <begin position="18"/>
        <end position="98"/>
    </location>
</feature>
<dbReference type="PANTHER" id="PTHR30333:SF1">
    <property type="entry name" value="CYTOCHROME C-TYPE PROTEIN NAPC"/>
    <property type="match status" value="1"/>
</dbReference>
<comment type="subcellular location">
    <subcellularLocation>
        <location evidence="1">Cell membrane</location>
    </subcellularLocation>
</comment>
<proteinExistence type="inferred from homology"/>
<comment type="similarity">
    <text evidence="2">Belongs to the NapC/NirT/NrfH family.</text>
</comment>
<evidence type="ECO:0000313" key="14">
    <source>
        <dbReference type="EMBL" id="SDF54658.1"/>
    </source>
</evidence>
<reference evidence="15" key="1">
    <citation type="submission" date="2016-10" db="EMBL/GenBank/DDBJ databases">
        <authorList>
            <person name="Varghese N."/>
            <person name="Submissions S."/>
        </authorList>
    </citation>
    <scope>NUCLEOTIDE SEQUENCE [LARGE SCALE GENOMIC DNA]</scope>
    <source>
        <strain evidence="15">DSM 23256</strain>
    </source>
</reference>
<dbReference type="AlphaFoldDB" id="A0A1G7LYL8"/>
<dbReference type="STRING" id="1123285.SAMN05660235_01956"/>
<name>A0A1G7LYL8_9FIRM</name>
<evidence type="ECO:0000256" key="6">
    <source>
        <dbReference type="ARBA" id="ARBA00022692"/>
    </source>
</evidence>
<evidence type="ECO:0000256" key="8">
    <source>
        <dbReference type="ARBA" id="ARBA00022982"/>
    </source>
</evidence>
<dbReference type="GO" id="GO:0005886">
    <property type="term" value="C:plasma membrane"/>
    <property type="evidence" value="ECO:0007669"/>
    <property type="project" value="UniProtKB-SubCell"/>
</dbReference>
<evidence type="ECO:0000259" key="13">
    <source>
        <dbReference type="Pfam" id="PF03264"/>
    </source>
</evidence>
<evidence type="ECO:0000256" key="3">
    <source>
        <dbReference type="ARBA" id="ARBA00022448"/>
    </source>
</evidence>
<dbReference type="GO" id="GO:0009055">
    <property type="term" value="F:electron transfer activity"/>
    <property type="evidence" value="ECO:0007669"/>
    <property type="project" value="TreeGrafter"/>
</dbReference>
<evidence type="ECO:0000256" key="1">
    <source>
        <dbReference type="ARBA" id="ARBA00004236"/>
    </source>
</evidence>
<keyword evidence="5" id="KW-0349">Heme</keyword>
<evidence type="ECO:0000256" key="11">
    <source>
        <dbReference type="ARBA" id="ARBA00023136"/>
    </source>
</evidence>
<accession>A0A1G7LYL8</accession>
<dbReference type="EMBL" id="FNBU01000014">
    <property type="protein sequence ID" value="SDF54658.1"/>
    <property type="molecule type" value="Genomic_DNA"/>
</dbReference>
<protein>
    <submittedName>
        <fullName evidence="14">Cytochrome c-type protein NapC</fullName>
    </submittedName>
</protein>
<evidence type="ECO:0000256" key="9">
    <source>
        <dbReference type="ARBA" id="ARBA00022989"/>
    </source>
</evidence>
<evidence type="ECO:0000256" key="5">
    <source>
        <dbReference type="ARBA" id="ARBA00022617"/>
    </source>
</evidence>
<sequence>MNLLRAIAGKEKLTGQHLVILGCAVVFFLIFTAWSVGYTSRSEFCASCHEMTPMHQTWQTSSHKNVACFDCHSEPGAMGVVKAKAKGLKEVWLHITSATMDIKADERDINCFSCHQDKVKTNVERALAAKDPHTKKHFDNGMTCISCHTGIVHNAKINNVGLNRDNCANCHLDQMRK</sequence>
<evidence type="ECO:0000256" key="7">
    <source>
        <dbReference type="ARBA" id="ARBA00022723"/>
    </source>
</evidence>
<dbReference type="Gene3D" id="1.10.3820.10">
    <property type="entry name" value="Di-heme elbow motif domain"/>
    <property type="match status" value="1"/>
</dbReference>
<dbReference type="InterPro" id="IPR005126">
    <property type="entry name" value="NapC/NirT_cyt_c_N"/>
</dbReference>
<dbReference type="OrthoDB" id="9791652at2"/>
<keyword evidence="6 12" id="KW-0812">Transmembrane</keyword>
<evidence type="ECO:0000256" key="2">
    <source>
        <dbReference type="ARBA" id="ARBA00007395"/>
    </source>
</evidence>
<feature type="transmembrane region" description="Helical" evidence="12">
    <location>
        <begin position="18"/>
        <end position="38"/>
    </location>
</feature>
<dbReference type="InterPro" id="IPR038266">
    <property type="entry name" value="NapC/NirT_cytc_sf"/>
</dbReference>